<sequence length="158" mass="17930">MQLPKVDPLHLKYFKFSGRMMALAVMHKVQVGIVLDCLFVLQLTGIQVILEDIRDADPFLYSSCRQILEMDAEFIDSDALGLTFVTEIEELGLRKVIELYPQGKSTVVNSKNRSTYTGRHLLSTMGIRKMILKLSGSGRYSAKCRPNRGRLFYSSGHR</sequence>
<organism evidence="1 2">
    <name type="scientific">Melastoma candidum</name>
    <dbReference type="NCBI Taxonomy" id="119954"/>
    <lineage>
        <taxon>Eukaryota</taxon>
        <taxon>Viridiplantae</taxon>
        <taxon>Streptophyta</taxon>
        <taxon>Embryophyta</taxon>
        <taxon>Tracheophyta</taxon>
        <taxon>Spermatophyta</taxon>
        <taxon>Magnoliopsida</taxon>
        <taxon>eudicotyledons</taxon>
        <taxon>Gunneridae</taxon>
        <taxon>Pentapetalae</taxon>
        <taxon>rosids</taxon>
        <taxon>malvids</taxon>
        <taxon>Myrtales</taxon>
        <taxon>Melastomataceae</taxon>
        <taxon>Melastomatoideae</taxon>
        <taxon>Melastomateae</taxon>
        <taxon>Melastoma</taxon>
    </lineage>
</organism>
<keyword evidence="2" id="KW-1185">Reference proteome</keyword>
<gene>
    <name evidence="1" type="ORF">MLD38_037223</name>
</gene>
<proteinExistence type="predicted"/>
<reference evidence="2" key="1">
    <citation type="journal article" date="2023" name="Front. Plant Sci.">
        <title>Chromosomal-level genome assembly of Melastoma candidum provides insights into trichome evolution.</title>
        <authorList>
            <person name="Zhong Y."/>
            <person name="Wu W."/>
            <person name="Sun C."/>
            <person name="Zou P."/>
            <person name="Liu Y."/>
            <person name="Dai S."/>
            <person name="Zhou R."/>
        </authorList>
    </citation>
    <scope>NUCLEOTIDE SEQUENCE [LARGE SCALE GENOMIC DNA]</scope>
</reference>
<evidence type="ECO:0000313" key="1">
    <source>
        <dbReference type="EMBL" id="KAI4312413.1"/>
    </source>
</evidence>
<name>A0ACB9LN54_9MYRT</name>
<accession>A0ACB9LN54</accession>
<protein>
    <submittedName>
        <fullName evidence="1">Uncharacterized protein</fullName>
    </submittedName>
</protein>
<dbReference type="EMBL" id="CM042890">
    <property type="protein sequence ID" value="KAI4312413.1"/>
    <property type="molecule type" value="Genomic_DNA"/>
</dbReference>
<comment type="caution">
    <text evidence="1">The sequence shown here is derived from an EMBL/GenBank/DDBJ whole genome shotgun (WGS) entry which is preliminary data.</text>
</comment>
<evidence type="ECO:0000313" key="2">
    <source>
        <dbReference type="Proteomes" id="UP001057402"/>
    </source>
</evidence>
<dbReference type="Proteomes" id="UP001057402">
    <property type="component" value="Chromosome 11"/>
</dbReference>